<dbReference type="WBParaSite" id="EVEC_0000061701-mRNA-1">
    <property type="protein sequence ID" value="EVEC_0000061701-mRNA-1"/>
    <property type="gene ID" value="EVEC_0000061701"/>
</dbReference>
<dbReference type="Proteomes" id="UP000274131">
    <property type="component" value="Unassembled WGS sequence"/>
</dbReference>
<feature type="compositionally biased region" description="Acidic residues" evidence="1">
    <location>
        <begin position="51"/>
        <end position="77"/>
    </location>
</feature>
<keyword evidence="2" id="KW-0472">Membrane</keyword>
<organism evidence="5">
    <name type="scientific">Enterobius vermicularis</name>
    <name type="common">Human pinworm</name>
    <dbReference type="NCBI Taxonomy" id="51028"/>
    <lineage>
        <taxon>Eukaryota</taxon>
        <taxon>Metazoa</taxon>
        <taxon>Ecdysozoa</taxon>
        <taxon>Nematoda</taxon>
        <taxon>Chromadorea</taxon>
        <taxon>Rhabditida</taxon>
        <taxon>Spirurina</taxon>
        <taxon>Oxyuridomorpha</taxon>
        <taxon>Oxyuroidea</taxon>
        <taxon>Oxyuridae</taxon>
        <taxon>Enterobius</taxon>
    </lineage>
</organism>
<dbReference type="EMBL" id="UXUI01000575">
    <property type="protein sequence ID" value="VDD85276.1"/>
    <property type="molecule type" value="Genomic_DNA"/>
</dbReference>
<keyword evidence="4" id="KW-1185">Reference proteome</keyword>
<protein>
    <submittedName>
        <fullName evidence="5">Transmembrane protein</fullName>
    </submittedName>
</protein>
<reference evidence="5" key="1">
    <citation type="submission" date="2017-02" db="UniProtKB">
        <authorList>
            <consortium name="WormBaseParasite"/>
        </authorList>
    </citation>
    <scope>IDENTIFICATION</scope>
</reference>
<evidence type="ECO:0000256" key="1">
    <source>
        <dbReference type="SAM" id="MobiDB-lite"/>
    </source>
</evidence>
<name>A0A0N4UTK5_ENTVE</name>
<gene>
    <name evidence="3" type="ORF">EVEC_LOCUS419</name>
</gene>
<keyword evidence="2" id="KW-1133">Transmembrane helix</keyword>
<evidence type="ECO:0000313" key="4">
    <source>
        <dbReference type="Proteomes" id="UP000274131"/>
    </source>
</evidence>
<feature type="compositionally biased region" description="Basic and acidic residues" evidence="1">
    <location>
        <begin position="78"/>
        <end position="89"/>
    </location>
</feature>
<dbReference type="AlphaFoldDB" id="A0A0N4UTK5"/>
<evidence type="ECO:0000256" key="2">
    <source>
        <dbReference type="SAM" id="Phobius"/>
    </source>
</evidence>
<proteinExistence type="predicted"/>
<evidence type="ECO:0000313" key="3">
    <source>
        <dbReference type="EMBL" id="VDD85276.1"/>
    </source>
</evidence>
<sequence>MLNLKNCAEIQDSVITDCCIMELLLALTVTSSLQPAVFCDGFKDRTRFGCDTEEENGEYDDNDDDDENDDDSDCSDDDEKKTGKMEEHKIEQRISEMVVPASNMIIILAPIWSVAAVVAVVAVAVWHRWISKPSKKTYA</sequence>
<accession>A0A0N4UTK5</accession>
<evidence type="ECO:0000313" key="5">
    <source>
        <dbReference type="WBParaSite" id="EVEC_0000061701-mRNA-1"/>
    </source>
</evidence>
<keyword evidence="2" id="KW-0812">Transmembrane</keyword>
<feature type="transmembrane region" description="Helical" evidence="2">
    <location>
        <begin position="105"/>
        <end position="126"/>
    </location>
</feature>
<reference evidence="3 4" key="2">
    <citation type="submission" date="2018-10" db="EMBL/GenBank/DDBJ databases">
        <authorList>
            <consortium name="Pathogen Informatics"/>
        </authorList>
    </citation>
    <scope>NUCLEOTIDE SEQUENCE [LARGE SCALE GENOMIC DNA]</scope>
</reference>
<feature type="region of interest" description="Disordered" evidence="1">
    <location>
        <begin position="48"/>
        <end position="89"/>
    </location>
</feature>